<keyword evidence="2" id="KW-1185">Reference proteome</keyword>
<name>A0A7T7CDB7_9BACI</name>
<evidence type="ECO:0000313" key="1">
    <source>
        <dbReference type="EMBL" id="QQK77822.1"/>
    </source>
</evidence>
<organism evidence="1 2">
    <name type="scientific">Salicibibacter cibarius</name>
    <dbReference type="NCBI Taxonomy" id="2743000"/>
    <lineage>
        <taxon>Bacteria</taxon>
        <taxon>Bacillati</taxon>
        <taxon>Bacillota</taxon>
        <taxon>Bacilli</taxon>
        <taxon>Bacillales</taxon>
        <taxon>Bacillaceae</taxon>
        <taxon>Salicibibacter</taxon>
    </lineage>
</organism>
<evidence type="ECO:0000313" key="2">
    <source>
        <dbReference type="Proteomes" id="UP000595823"/>
    </source>
</evidence>
<dbReference type="AlphaFoldDB" id="A0A7T7CDB7"/>
<dbReference type="Proteomes" id="UP000595823">
    <property type="component" value="Chromosome"/>
</dbReference>
<reference evidence="1 2" key="1">
    <citation type="submission" date="2020-06" db="EMBL/GenBank/DDBJ databases">
        <title>Genomic analysis of Salicibibacter sp. NKC5-3.</title>
        <authorList>
            <person name="Oh Y.J."/>
        </authorList>
    </citation>
    <scope>NUCLEOTIDE SEQUENCE [LARGE SCALE GENOMIC DNA]</scope>
    <source>
        <strain evidence="1 2">NKC5-3</strain>
    </source>
</reference>
<dbReference type="Pfam" id="PF07900">
    <property type="entry name" value="DUF1670"/>
    <property type="match status" value="1"/>
</dbReference>
<protein>
    <submittedName>
        <fullName evidence="1">DUF1670 domain-containing protein</fullName>
    </submittedName>
</protein>
<dbReference type="EMBL" id="CP054705">
    <property type="protein sequence ID" value="QQK77822.1"/>
    <property type="molecule type" value="Genomic_DNA"/>
</dbReference>
<dbReference type="KEGG" id="scia:HUG15_21065"/>
<sequence>METVKEKYELHRWDLDRETDPGQISRQVIAVHAKHGPRLRKLPMATVVLTLDSGKEDQDVRRIHGTKSLRHIRIIRITEEALDQGGILTQEGLSDLLSVDVRTIRRDIQALYPAKGSCANERRLS</sequence>
<proteinExistence type="predicted"/>
<gene>
    <name evidence="1" type="ORF">HUG15_21065</name>
</gene>
<dbReference type="InterPro" id="IPR012872">
    <property type="entry name" value="DUF1670"/>
</dbReference>
<accession>A0A7T7CDB7</accession>